<gene>
    <name evidence="1" type="ORF">DSO57_1008200</name>
</gene>
<accession>A0ACC2SVZ8</accession>
<reference evidence="1" key="1">
    <citation type="submission" date="2022-04" db="EMBL/GenBank/DDBJ databases">
        <title>Genome of the entomopathogenic fungus Entomophthora muscae.</title>
        <authorList>
            <person name="Elya C."/>
            <person name="Lovett B.R."/>
            <person name="Lee E."/>
            <person name="Macias A.M."/>
            <person name="Hajek A.E."/>
            <person name="De Bivort B.L."/>
            <person name="Kasson M.T."/>
            <person name="De Fine Licht H.H."/>
            <person name="Stajich J.E."/>
        </authorList>
    </citation>
    <scope>NUCLEOTIDE SEQUENCE</scope>
    <source>
        <strain evidence="1">Berkeley</strain>
    </source>
</reference>
<comment type="caution">
    <text evidence="1">The sequence shown here is derived from an EMBL/GenBank/DDBJ whole genome shotgun (WGS) entry which is preliminary data.</text>
</comment>
<dbReference type="EMBL" id="QTSX02004285">
    <property type="protein sequence ID" value="KAJ9066562.1"/>
    <property type="molecule type" value="Genomic_DNA"/>
</dbReference>
<organism evidence="1 2">
    <name type="scientific">Entomophthora muscae</name>
    <dbReference type="NCBI Taxonomy" id="34485"/>
    <lineage>
        <taxon>Eukaryota</taxon>
        <taxon>Fungi</taxon>
        <taxon>Fungi incertae sedis</taxon>
        <taxon>Zoopagomycota</taxon>
        <taxon>Entomophthoromycotina</taxon>
        <taxon>Entomophthoromycetes</taxon>
        <taxon>Entomophthorales</taxon>
        <taxon>Entomophthoraceae</taxon>
        <taxon>Entomophthora</taxon>
    </lineage>
</organism>
<protein>
    <submittedName>
        <fullName evidence="1">Uncharacterized protein</fullName>
    </submittedName>
</protein>
<proteinExistence type="predicted"/>
<name>A0ACC2SVZ8_9FUNG</name>
<evidence type="ECO:0000313" key="2">
    <source>
        <dbReference type="Proteomes" id="UP001165960"/>
    </source>
</evidence>
<evidence type="ECO:0000313" key="1">
    <source>
        <dbReference type="EMBL" id="KAJ9066562.1"/>
    </source>
</evidence>
<dbReference type="Proteomes" id="UP001165960">
    <property type="component" value="Unassembled WGS sequence"/>
</dbReference>
<keyword evidence="2" id="KW-1185">Reference proteome</keyword>
<sequence length="109" mass="11691">MEDGIVSVKAPISAPKDVHLKLLNGGKGTPDIGLMNLRSTLVANQDSPQKEADLQAVPGNDTQEQKGCDTLLIKSANKSQPYACAICRPQMWASFSPKLTFPDLVSPDQ</sequence>